<protein>
    <submittedName>
        <fullName evidence="8">CoA ester lyase</fullName>
    </submittedName>
</protein>
<reference evidence="8 9" key="1">
    <citation type="submission" date="2018-05" db="EMBL/GenBank/DDBJ databases">
        <authorList>
            <person name="Lanie J.A."/>
            <person name="Ng W.-L."/>
            <person name="Kazmierczak K.M."/>
            <person name="Andrzejewski T.M."/>
            <person name="Davidsen T.M."/>
            <person name="Wayne K.J."/>
            <person name="Tettelin H."/>
            <person name="Glass J.I."/>
            <person name="Rusch D."/>
            <person name="Podicherti R."/>
            <person name="Tsui H.-C.T."/>
            <person name="Winkler M.E."/>
        </authorList>
    </citation>
    <scope>NUCLEOTIDE SEQUENCE [LARGE SCALE GENOMIC DNA]</scope>
    <source>
        <strain evidence="8 9">BUT-10</strain>
    </source>
</reference>
<feature type="binding site" evidence="5">
    <location>
        <position position="69"/>
    </location>
    <ligand>
        <name>substrate</name>
    </ligand>
</feature>
<comment type="caution">
    <text evidence="8">The sequence shown here is derived from an EMBL/GenBank/DDBJ whole genome shotgun (WGS) entry which is preliminary data.</text>
</comment>
<keyword evidence="3 6" id="KW-0479">Metal-binding</keyword>
<evidence type="ECO:0000256" key="4">
    <source>
        <dbReference type="ARBA" id="ARBA00022842"/>
    </source>
</evidence>
<feature type="binding site" evidence="5">
    <location>
        <position position="122"/>
    </location>
    <ligand>
        <name>substrate</name>
    </ligand>
</feature>
<feature type="binding site" evidence="6">
    <location>
        <position position="151"/>
    </location>
    <ligand>
        <name>Mg(2+)</name>
        <dbReference type="ChEBI" id="CHEBI:18420"/>
    </ligand>
</feature>
<dbReference type="PANTHER" id="PTHR32308:SF10">
    <property type="entry name" value="CITRATE LYASE SUBUNIT BETA"/>
    <property type="match status" value="1"/>
</dbReference>
<sequence>MTSARPRRSALYLPASNARAVEKARALACDVVILDLEDAVAPDAKDEARAGAVAAARAAGFGPRELVIRVNGLDTPWGEADLAAATEARPDAVLIPKVSSPDDIAAARARAPSDIPLWAMIETCAAMFRLEALGAASRHAGVAAWVIGSNDLAKEMRCALDAERAPLATALSLSLMAARAHGLTILDGVYNDIADADGLARQCAQGAALGFDGKTLIHPSQVDAANAAFSPDADAVAWARTVVTAFDAPEAVGRGVIKVEGRMVERLHLEQARRLIAVADAIEARTAG</sequence>
<dbReference type="Pfam" id="PF03328">
    <property type="entry name" value="HpcH_HpaI"/>
    <property type="match status" value="1"/>
</dbReference>
<keyword evidence="4 6" id="KW-0460">Magnesium</keyword>
<comment type="cofactor">
    <cofactor evidence="1">
        <name>Mg(2+)</name>
        <dbReference type="ChEBI" id="CHEBI:18420"/>
    </cofactor>
</comment>
<evidence type="ECO:0000256" key="6">
    <source>
        <dbReference type="PIRSR" id="PIRSR015582-2"/>
    </source>
</evidence>
<proteinExistence type="inferred from homology"/>
<dbReference type="InterPro" id="IPR015813">
    <property type="entry name" value="Pyrv/PenolPyrv_kinase-like_dom"/>
</dbReference>
<dbReference type="EMBL" id="QFYS01000002">
    <property type="protein sequence ID" value="RAK67665.1"/>
    <property type="molecule type" value="Genomic_DNA"/>
</dbReference>
<dbReference type="OrthoDB" id="9800547at2"/>
<dbReference type="GO" id="GO:0016829">
    <property type="term" value="F:lyase activity"/>
    <property type="evidence" value="ECO:0007669"/>
    <property type="project" value="UniProtKB-KW"/>
</dbReference>
<evidence type="ECO:0000256" key="2">
    <source>
        <dbReference type="ARBA" id="ARBA00005568"/>
    </source>
</evidence>
<dbReference type="RefSeq" id="WP_111275275.1">
    <property type="nucleotide sequence ID" value="NZ_QFYS01000002.1"/>
</dbReference>
<feature type="domain" description="HpcH/HpaI aldolase/citrate lyase" evidence="7">
    <location>
        <begin position="8"/>
        <end position="219"/>
    </location>
</feature>
<keyword evidence="9" id="KW-1185">Reference proteome</keyword>
<dbReference type="PANTHER" id="PTHR32308">
    <property type="entry name" value="LYASE BETA SUBUNIT, PUTATIVE (AFU_ORTHOLOGUE AFUA_4G13030)-RELATED"/>
    <property type="match status" value="1"/>
</dbReference>
<dbReference type="InterPro" id="IPR011206">
    <property type="entry name" value="Citrate_lyase_beta/mcl1/mcl2"/>
</dbReference>
<organism evidence="8 9">
    <name type="scientific">Phenylobacterium kunshanense</name>
    <dbReference type="NCBI Taxonomy" id="1445034"/>
    <lineage>
        <taxon>Bacteria</taxon>
        <taxon>Pseudomonadati</taxon>
        <taxon>Pseudomonadota</taxon>
        <taxon>Alphaproteobacteria</taxon>
        <taxon>Caulobacterales</taxon>
        <taxon>Caulobacteraceae</taxon>
        <taxon>Phenylobacterium</taxon>
    </lineage>
</organism>
<dbReference type="GO" id="GO:0000287">
    <property type="term" value="F:magnesium ion binding"/>
    <property type="evidence" value="ECO:0007669"/>
    <property type="project" value="TreeGrafter"/>
</dbReference>
<evidence type="ECO:0000256" key="3">
    <source>
        <dbReference type="ARBA" id="ARBA00022723"/>
    </source>
</evidence>
<feature type="binding site" evidence="6">
    <location>
        <position position="122"/>
    </location>
    <ligand>
        <name>Mg(2+)</name>
        <dbReference type="ChEBI" id="CHEBI:18420"/>
    </ligand>
</feature>
<gene>
    <name evidence="8" type="ORF">DJ019_07120</name>
</gene>
<dbReference type="PIRSF" id="PIRSF015582">
    <property type="entry name" value="Cit_lyase_B"/>
    <property type="match status" value="1"/>
</dbReference>
<keyword evidence="8" id="KW-0456">Lyase</keyword>
<dbReference type="GO" id="GO:0006107">
    <property type="term" value="P:oxaloacetate metabolic process"/>
    <property type="evidence" value="ECO:0007669"/>
    <property type="project" value="TreeGrafter"/>
</dbReference>
<dbReference type="SUPFAM" id="SSF51621">
    <property type="entry name" value="Phosphoenolpyruvate/pyruvate domain"/>
    <property type="match status" value="1"/>
</dbReference>
<evidence type="ECO:0000259" key="7">
    <source>
        <dbReference type="Pfam" id="PF03328"/>
    </source>
</evidence>
<dbReference type="InterPro" id="IPR040442">
    <property type="entry name" value="Pyrv_kinase-like_dom_sf"/>
</dbReference>
<dbReference type="Gene3D" id="3.20.20.60">
    <property type="entry name" value="Phosphoenolpyruvate-binding domains"/>
    <property type="match status" value="1"/>
</dbReference>
<dbReference type="AlphaFoldDB" id="A0A328BLW7"/>
<evidence type="ECO:0000313" key="8">
    <source>
        <dbReference type="EMBL" id="RAK67665.1"/>
    </source>
</evidence>
<dbReference type="Proteomes" id="UP000249524">
    <property type="component" value="Unassembled WGS sequence"/>
</dbReference>
<comment type="similarity">
    <text evidence="2">Belongs to the HpcH/HpaI aldolase family.</text>
</comment>
<evidence type="ECO:0000256" key="5">
    <source>
        <dbReference type="PIRSR" id="PIRSR015582-1"/>
    </source>
</evidence>
<dbReference type="InterPro" id="IPR005000">
    <property type="entry name" value="Aldolase/citrate-lyase_domain"/>
</dbReference>
<evidence type="ECO:0000256" key="1">
    <source>
        <dbReference type="ARBA" id="ARBA00001946"/>
    </source>
</evidence>
<evidence type="ECO:0000313" key="9">
    <source>
        <dbReference type="Proteomes" id="UP000249524"/>
    </source>
</evidence>
<name>A0A328BLW7_9CAUL</name>
<accession>A0A328BLW7</accession>